<dbReference type="CDD" id="cd11615">
    <property type="entry name" value="SAF_NeuB_like"/>
    <property type="match status" value="1"/>
</dbReference>
<dbReference type="InterPro" id="IPR036732">
    <property type="entry name" value="AFP_Neu5c_C_sf"/>
</dbReference>
<evidence type="ECO:0000259" key="1">
    <source>
        <dbReference type="PROSITE" id="PS50844"/>
    </source>
</evidence>
<dbReference type="InterPro" id="IPR013132">
    <property type="entry name" value="PseI/NeuA/B-like_N"/>
</dbReference>
<dbReference type="PANTHER" id="PTHR42966:SF1">
    <property type="entry name" value="SIALIC ACID SYNTHASE"/>
    <property type="match status" value="1"/>
</dbReference>
<evidence type="ECO:0000313" key="3">
    <source>
        <dbReference type="Proteomes" id="UP000014570"/>
    </source>
</evidence>
<dbReference type="SMART" id="SM00858">
    <property type="entry name" value="SAF"/>
    <property type="match status" value="1"/>
</dbReference>
<gene>
    <name evidence="2" type="primary">neuB</name>
    <name evidence="2" type="ORF">LEP1GSC103_1386</name>
</gene>
<dbReference type="InterPro" id="IPR020007">
    <property type="entry name" value="NeuB/NeuA"/>
</dbReference>
<dbReference type="GO" id="GO:0016051">
    <property type="term" value="P:carbohydrate biosynthetic process"/>
    <property type="evidence" value="ECO:0007669"/>
    <property type="project" value="InterPro"/>
</dbReference>
<dbReference type="AlphaFoldDB" id="A0AAV3J775"/>
<dbReference type="Gene3D" id="3.20.20.70">
    <property type="entry name" value="Aldolase class I"/>
    <property type="match status" value="1"/>
</dbReference>
<dbReference type="SUPFAM" id="SSF51269">
    <property type="entry name" value="AFP III-like domain"/>
    <property type="match status" value="1"/>
</dbReference>
<dbReference type="GeneID" id="61174519"/>
<sequence>MKKSYQSDNSTMNTLIIAEAGVNHNGDMSIAEELINIAFDAGADIVKFQTFNATELASKFAKRADYQISNMQEDGTQVSMLKKLELSVQDHSRLIEICKRKNIQFLSTAFDLKSVDLLIELGMSLWKIPSGEITNLPYLKKIGSLNQKIILSTGMSNLSDIEKAISILEESGTSREKITVLHCNTEYPTPYEDVNLTAMLTIQSAFKVNVGYSDHTAGIEVAIAAVAMGATIIEKHFTLDRNLPGPDHKASLEPDELKKMISSIRNIEKSMGDGIKKPSKSEKKNIPIARKSIVAACKISKGEIFTESNIVTKRPGDGLSPIYWDMIIGKQAKQDFQADELIEL</sequence>
<dbReference type="Pfam" id="PF08666">
    <property type="entry name" value="SAF"/>
    <property type="match status" value="1"/>
</dbReference>
<dbReference type="EC" id="2.5.1.56" evidence="2"/>
<name>A0AAV3J775_LEPBO</name>
<dbReference type="PANTHER" id="PTHR42966">
    <property type="entry name" value="N-ACETYLNEURAMINATE SYNTHASE"/>
    <property type="match status" value="1"/>
</dbReference>
<organism evidence="2 3">
    <name type="scientific">Leptospira borgpetersenii serovar Javanica str. UI 09931</name>
    <dbReference type="NCBI Taxonomy" id="1049767"/>
    <lineage>
        <taxon>Bacteria</taxon>
        <taxon>Pseudomonadati</taxon>
        <taxon>Spirochaetota</taxon>
        <taxon>Spirochaetia</taxon>
        <taxon>Leptospirales</taxon>
        <taxon>Leptospiraceae</taxon>
        <taxon>Leptospira</taxon>
    </lineage>
</organism>
<comment type="caution">
    <text evidence="2">The sequence shown here is derived from an EMBL/GenBank/DDBJ whole genome shotgun (WGS) entry which is preliminary data.</text>
</comment>
<evidence type="ECO:0000313" key="2">
    <source>
        <dbReference type="EMBL" id="EPG56482.1"/>
    </source>
</evidence>
<dbReference type="NCBIfam" id="TIGR03569">
    <property type="entry name" value="NeuB_NnaB"/>
    <property type="match status" value="1"/>
</dbReference>
<dbReference type="InterPro" id="IPR051690">
    <property type="entry name" value="PseI-like"/>
</dbReference>
<dbReference type="InterPro" id="IPR013785">
    <property type="entry name" value="Aldolase_TIM"/>
</dbReference>
<keyword evidence="2" id="KW-0808">Transferase</keyword>
<dbReference type="InterPro" id="IPR013974">
    <property type="entry name" value="SAF"/>
</dbReference>
<protein>
    <submittedName>
        <fullName evidence="2">N-acetylneuraminate synthase</fullName>
        <ecNumber evidence="2">2.5.1.56</ecNumber>
    </submittedName>
</protein>
<dbReference type="InterPro" id="IPR006190">
    <property type="entry name" value="SAF_AFP_Neu5Ac"/>
</dbReference>
<dbReference type="InterPro" id="IPR057736">
    <property type="entry name" value="SAF_PseI/NeuA/NeuB"/>
</dbReference>
<proteinExistence type="predicted"/>
<feature type="domain" description="AFP-like" evidence="1">
    <location>
        <begin position="292"/>
        <end position="344"/>
    </location>
</feature>
<dbReference type="Pfam" id="PF03102">
    <property type="entry name" value="NeuB"/>
    <property type="match status" value="1"/>
</dbReference>
<dbReference type="EMBL" id="AHNP02000013">
    <property type="protein sequence ID" value="EPG56482.1"/>
    <property type="molecule type" value="Genomic_DNA"/>
</dbReference>
<dbReference type="RefSeq" id="WP_002733574.1">
    <property type="nucleotide sequence ID" value="NZ_AHNP02000013.1"/>
</dbReference>
<dbReference type="SUPFAM" id="SSF51569">
    <property type="entry name" value="Aldolase"/>
    <property type="match status" value="1"/>
</dbReference>
<dbReference type="Proteomes" id="UP000014570">
    <property type="component" value="Unassembled WGS sequence"/>
</dbReference>
<dbReference type="GO" id="GO:0047444">
    <property type="term" value="F:N-acylneuraminate-9-phosphate synthase activity"/>
    <property type="evidence" value="ECO:0007669"/>
    <property type="project" value="TreeGrafter"/>
</dbReference>
<dbReference type="PROSITE" id="PS50844">
    <property type="entry name" value="AFP_LIKE"/>
    <property type="match status" value="1"/>
</dbReference>
<dbReference type="Gene3D" id="3.90.1210.10">
    <property type="entry name" value="Antifreeze-like/N-acetylneuraminic acid synthase C-terminal domain"/>
    <property type="match status" value="1"/>
</dbReference>
<reference evidence="2 3" key="1">
    <citation type="submission" date="2013-04" db="EMBL/GenBank/DDBJ databases">
        <authorList>
            <person name="Harkins D.M."/>
            <person name="Durkin A.S."/>
            <person name="Brinkac L.M."/>
            <person name="Haft D.H."/>
            <person name="Selengut J.D."/>
            <person name="Sanka R."/>
            <person name="DePew J."/>
            <person name="Purushe J."/>
            <person name="Chanthongthip A."/>
            <person name="Lattana O."/>
            <person name="Phetsouvanh R."/>
            <person name="Newton P.N."/>
            <person name="Vinetz J.M."/>
            <person name="Sutton G.G."/>
            <person name="Nierman W.C."/>
            <person name="Fouts D.E."/>
        </authorList>
    </citation>
    <scope>NUCLEOTIDE SEQUENCE [LARGE SCALE GENOMIC DNA]</scope>
    <source>
        <strain evidence="2 3">UI 09931</strain>
    </source>
</reference>
<accession>A0AAV3J775</accession>
<dbReference type="GO" id="GO:0050462">
    <property type="term" value="F:N-acetylneuraminate synthase activity"/>
    <property type="evidence" value="ECO:0007669"/>
    <property type="project" value="UniProtKB-EC"/>
</dbReference>